<dbReference type="SUPFAM" id="SSF47789">
    <property type="entry name" value="C-terminal domain of RNA polymerase alpha subunit"/>
    <property type="match status" value="1"/>
</dbReference>
<dbReference type="Gene3D" id="1.10.150.20">
    <property type="entry name" value="5' to 3' exonuclease, C-terminal subdomain"/>
    <property type="match status" value="1"/>
</dbReference>
<feature type="region of interest" description="Disordered" evidence="1">
    <location>
        <begin position="120"/>
        <end position="184"/>
    </location>
</feature>
<feature type="region of interest" description="Disordered" evidence="1">
    <location>
        <begin position="1"/>
        <end position="51"/>
    </location>
</feature>
<reference evidence="2" key="1">
    <citation type="submission" date="2020-10" db="EMBL/GenBank/DDBJ databases">
        <authorList>
            <person name="Gilroy R."/>
        </authorList>
    </citation>
    <scope>NUCLEOTIDE SEQUENCE</scope>
    <source>
        <strain evidence="2">10406</strain>
    </source>
</reference>
<protein>
    <submittedName>
        <fullName evidence="2">WG repeat-containing protein</fullName>
    </submittedName>
</protein>
<accession>A0A9D1SW87</accession>
<dbReference type="EMBL" id="DVOE01000019">
    <property type="protein sequence ID" value="HIU98496.1"/>
    <property type="molecule type" value="Genomic_DNA"/>
</dbReference>
<dbReference type="PANTHER" id="PTHR37841:SF1">
    <property type="entry name" value="DUF3298 DOMAIN-CONTAINING PROTEIN"/>
    <property type="match status" value="1"/>
</dbReference>
<sequence length="314" mass="34974">MAKKRFYYDGKNRRPEGDAAPQAAPAREAKQGRRRRPAASRAAAAPAPLRYTEEKRALTLAELGVDEALSGLLASKGIATAGDLVSRTERDMFRVQGFNKKMLLRLKKCLNDREMDFLPAAAEGDRPAAQKGEAREQTRRSGEREDSRRGASTDSRRDRAREGRPGDRKKPAPVREERPKKLTEPLPVPEWRKVQKNGKWGFFDGFNTVIPAIYDEVFFFKDGLAAVENEEKCGYIDPTGEVVIPLMYETAMSFSEGLASVVSGGKCGYINKQNEVVIPFVYDAATPFEGGEAKVKKDGRWGTLFPDGTVRWIV</sequence>
<dbReference type="Proteomes" id="UP000886857">
    <property type="component" value="Unassembled WGS sequence"/>
</dbReference>
<feature type="compositionally biased region" description="Low complexity" evidence="1">
    <location>
        <begin position="39"/>
        <end position="48"/>
    </location>
</feature>
<evidence type="ECO:0000313" key="3">
    <source>
        <dbReference type="Proteomes" id="UP000886857"/>
    </source>
</evidence>
<evidence type="ECO:0000256" key="1">
    <source>
        <dbReference type="SAM" id="MobiDB-lite"/>
    </source>
</evidence>
<dbReference type="SUPFAM" id="SSF69360">
    <property type="entry name" value="Cell wall binding repeat"/>
    <property type="match status" value="1"/>
</dbReference>
<name>A0A9D1SW87_9FIRM</name>
<dbReference type="Pfam" id="PF14903">
    <property type="entry name" value="WG_beta_rep"/>
    <property type="match status" value="3"/>
</dbReference>
<proteinExistence type="predicted"/>
<reference evidence="2" key="2">
    <citation type="journal article" date="2021" name="PeerJ">
        <title>Extensive microbial diversity within the chicken gut microbiome revealed by metagenomics and culture.</title>
        <authorList>
            <person name="Gilroy R."/>
            <person name="Ravi A."/>
            <person name="Getino M."/>
            <person name="Pursley I."/>
            <person name="Horton D.L."/>
            <person name="Alikhan N.F."/>
            <person name="Baker D."/>
            <person name="Gharbi K."/>
            <person name="Hall N."/>
            <person name="Watson M."/>
            <person name="Adriaenssens E.M."/>
            <person name="Foster-Nyarko E."/>
            <person name="Jarju S."/>
            <person name="Secka A."/>
            <person name="Antonio M."/>
            <person name="Oren A."/>
            <person name="Chaudhuri R.R."/>
            <person name="La Ragione R."/>
            <person name="Hildebrand F."/>
            <person name="Pallen M.J."/>
        </authorList>
    </citation>
    <scope>NUCLEOTIDE SEQUENCE</scope>
    <source>
        <strain evidence="2">10406</strain>
    </source>
</reference>
<dbReference type="PANTHER" id="PTHR37841">
    <property type="entry name" value="GLR2918 PROTEIN"/>
    <property type="match status" value="1"/>
</dbReference>
<evidence type="ECO:0000313" key="2">
    <source>
        <dbReference type="EMBL" id="HIU98496.1"/>
    </source>
</evidence>
<dbReference type="AlphaFoldDB" id="A0A9D1SW87"/>
<organism evidence="2 3">
    <name type="scientific">Candidatus Limadaptatus stercoripullorum</name>
    <dbReference type="NCBI Taxonomy" id="2840846"/>
    <lineage>
        <taxon>Bacteria</taxon>
        <taxon>Bacillati</taxon>
        <taxon>Bacillota</taxon>
        <taxon>Clostridia</taxon>
        <taxon>Eubacteriales</taxon>
        <taxon>Candidatus Limadaptatus</taxon>
    </lineage>
</organism>
<dbReference type="InterPro" id="IPR032774">
    <property type="entry name" value="WG_beta_rep"/>
</dbReference>
<feature type="compositionally biased region" description="Basic and acidic residues" evidence="1">
    <location>
        <begin position="123"/>
        <end position="183"/>
    </location>
</feature>
<feature type="compositionally biased region" description="Basic and acidic residues" evidence="1">
    <location>
        <begin position="1"/>
        <end position="17"/>
    </location>
</feature>
<gene>
    <name evidence="2" type="ORF">IAC73_01460</name>
</gene>
<comment type="caution">
    <text evidence="2">The sequence shown here is derived from an EMBL/GenBank/DDBJ whole genome shotgun (WGS) entry which is preliminary data.</text>
</comment>